<keyword evidence="4" id="KW-1185">Reference proteome</keyword>
<accession>A0AAP2DWC2</accession>
<evidence type="ECO:0000256" key="2">
    <source>
        <dbReference type="SAM" id="SignalP"/>
    </source>
</evidence>
<dbReference type="RefSeq" id="WP_254084062.1">
    <property type="nucleotide sequence ID" value="NZ_JAHESE010000006.1"/>
</dbReference>
<evidence type="ECO:0000256" key="1">
    <source>
        <dbReference type="SAM" id="MobiDB-lite"/>
    </source>
</evidence>
<reference evidence="3 4" key="1">
    <citation type="submission" date="2021-05" db="EMBL/GenBank/DDBJ databases">
        <title>A Polyphasic approach of four new species of the genus Ohtaekwangia: Ohtaekwangia histidinii sp. nov., Ohtaekwangia cretensis sp. nov., Ohtaekwangia indiensis sp. nov., Ohtaekwangia reichenbachii sp. nov. from diverse environment.</title>
        <authorList>
            <person name="Octaviana S."/>
        </authorList>
    </citation>
    <scope>NUCLEOTIDE SEQUENCE [LARGE SCALE GENOMIC DNA]</scope>
    <source>
        <strain evidence="3 4">PWU5</strain>
    </source>
</reference>
<feature type="chain" id="PRO_5042950780" description="Lipoprotein" evidence="2">
    <location>
        <begin position="27"/>
        <end position="525"/>
    </location>
</feature>
<sequence>MKNKFLLSAVCATALATGMFSCQDAAEDVKPGAVASEEINLPIKYVGAANLAACKTKADITYYLNNGELNWVKDTLYCLCGDVRVPATKQLNIAAGTTIRGQKVSRASLTAVVGAKINATGTPASPIIFTTTANAGTRARGDWGGIILLGRARVNQTAPIKAEGFPNDITHPTSPAPTYGSNVDTFNGESSGTLTYVRIEYAGVALPGVPNSEKNGLTLAGVGSTTVIDHVQVSSGADDGFEWFGGTVNAKYLISHKNLDDDFDTDFGFSGKVQFGVVSRDPAAADVSSSNGFESDNDGTGSTATPRTSAIFSNFTVIGPIQCSNTYNSLYNDGLHLRRRTGIDVYNTIVVGWKRNQIYADPASILSTPAVAAPGDVIFRNNLAVRPQSIATPIVVEPVAPNNVWSVSATNVATAATVCAATNATNGGIYRASGLSSTAWTLTAVNFAPLATTGTYTSPVLTQGTNANAVNAFFTANTTSTTATTTYYIGARRVADDNGWNTSSGWINWQPETASYPNDGDVNIL</sequence>
<name>A0AAP2DWC2_9BACT</name>
<feature type="compositionally biased region" description="Polar residues" evidence="1">
    <location>
        <begin position="287"/>
        <end position="305"/>
    </location>
</feature>
<dbReference type="PROSITE" id="PS51257">
    <property type="entry name" value="PROKAR_LIPOPROTEIN"/>
    <property type="match status" value="1"/>
</dbReference>
<evidence type="ECO:0008006" key="5">
    <source>
        <dbReference type="Google" id="ProtNLM"/>
    </source>
</evidence>
<keyword evidence="2" id="KW-0732">Signal</keyword>
<proteinExistence type="predicted"/>
<protein>
    <recommendedName>
        <fullName evidence="5">Lipoprotein</fullName>
    </recommendedName>
</protein>
<gene>
    <name evidence="3" type="ORF">KK062_09560</name>
</gene>
<evidence type="ECO:0000313" key="4">
    <source>
        <dbReference type="Proteomes" id="UP001319080"/>
    </source>
</evidence>
<organism evidence="3 4">
    <name type="scientific">Dawidia cretensis</name>
    <dbReference type="NCBI Taxonomy" id="2782350"/>
    <lineage>
        <taxon>Bacteria</taxon>
        <taxon>Pseudomonadati</taxon>
        <taxon>Bacteroidota</taxon>
        <taxon>Cytophagia</taxon>
        <taxon>Cytophagales</taxon>
        <taxon>Chryseotaleaceae</taxon>
        <taxon>Dawidia</taxon>
    </lineage>
</organism>
<dbReference type="PANTHER" id="PTHR41339:SF1">
    <property type="entry name" value="SECRETED PROTEIN"/>
    <property type="match status" value="1"/>
</dbReference>
<evidence type="ECO:0000313" key="3">
    <source>
        <dbReference type="EMBL" id="MBT1708471.1"/>
    </source>
</evidence>
<dbReference type="PANTHER" id="PTHR41339">
    <property type="entry name" value="LIPL48"/>
    <property type="match status" value="1"/>
</dbReference>
<feature type="region of interest" description="Disordered" evidence="1">
    <location>
        <begin position="286"/>
        <end position="305"/>
    </location>
</feature>
<dbReference type="Proteomes" id="UP001319080">
    <property type="component" value="Unassembled WGS sequence"/>
</dbReference>
<comment type="caution">
    <text evidence="3">The sequence shown here is derived from an EMBL/GenBank/DDBJ whole genome shotgun (WGS) entry which is preliminary data.</text>
</comment>
<feature type="signal peptide" evidence="2">
    <location>
        <begin position="1"/>
        <end position="26"/>
    </location>
</feature>
<dbReference type="AlphaFoldDB" id="A0AAP2DWC2"/>
<dbReference type="EMBL" id="JAHESE010000006">
    <property type="protein sequence ID" value="MBT1708471.1"/>
    <property type="molecule type" value="Genomic_DNA"/>
</dbReference>